<organism evidence="1">
    <name type="scientific">Intestinibacter bartlettii</name>
    <dbReference type="NCBI Taxonomy" id="261299"/>
    <lineage>
        <taxon>Bacteria</taxon>
        <taxon>Bacillati</taxon>
        <taxon>Bacillota</taxon>
        <taxon>Clostridia</taxon>
        <taxon>Peptostreptococcales</taxon>
        <taxon>Peptostreptococcaceae</taxon>
        <taxon>Intestinibacter</taxon>
    </lineage>
</organism>
<reference evidence="1" key="1">
    <citation type="submission" date="2019-11" db="EMBL/GenBank/DDBJ databases">
        <authorList>
            <person name="Feng L."/>
        </authorList>
    </citation>
    <scope>NUCLEOTIDE SEQUENCE</scope>
    <source>
        <strain evidence="1">IbartlettiiLFYP30</strain>
    </source>
</reference>
<evidence type="ECO:0000313" key="1">
    <source>
        <dbReference type="EMBL" id="VYU04560.1"/>
    </source>
</evidence>
<dbReference type="AlphaFoldDB" id="A0A6N3BIK5"/>
<protein>
    <submittedName>
        <fullName evidence="1">Uncharacterized protein</fullName>
    </submittedName>
</protein>
<accession>A0A6N3BIK5</accession>
<dbReference type="EMBL" id="CACRUE010000024">
    <property type="protein sequence ID" value="VYU04560.1"/>
    <property type="molecule type" value="Genomic_DNA"/>
</dbReference>
<dbReference type="RefSeq" id="WP_024047827.1">
    <property type="nucleotide sequence ID" value="NZ_CACRUE010000024.1"/>
</dbReference>
<proteinExistence type="predicted"/>
<name>A0A6N3BIK5_9FIRM</name>
<sequence>MPFEQNQLFGMGMYNNGAAQGGNFVQGGNQVVGQQQYQQGQVNNYVNHTSSVGNAQAVENVNYYDTYHHRVNNYHTMNTNRYRDHYIDHNVYYNNRRNVYDGADYHTTSSYVVEQPTYAASGATAGATAGANTGAASGTISGTFSGTISGTTSGTAGNSGYNQRPCYQQVQPFQTSTVATQGTGRVFPGCGCRRNVL</sequence>
<gene>
    <name evidence="1" type="ORF">IBLFYP30_01602</name>
</gene>